<dbReference type="OrthoDB" id="8243658at2759"/>
<accession>A0A8S1E5P3</accession>
<protein>
    <submittedName>
        <fullName evidence="1">Uncharacterized protein</fullName>
    </submittedName>
</protein>
<dbReference type="EMBL" id="CADEPI010000590">
    <property type="protein sequence ID" value="CAB3387575.1"/>
    <property type="molecule type" value="Genomic_DNA"/>
</dbReference>
<evidence type="ECO:0000313" key="2">
    <source>
        <dbReference type="Proteomes" id="UP000494165"/>
    </source>
</evidence>
<dbReference type="GO" id="GO:0005549">
    <property type="term" value="F:odorant binding"/>
    <property type="evidence" value="ECO:0007669"/>
    <property type="project" value="InterPro"/>
</dbReference>
<evidence type="ECO:0000313" key="1">
    <source>
        <dbReference type="EMBL" id="CAB3387575.1"/>
    </source>
</evidence>
<dbReference type="Gene3D" id="1.10.238.270">
    <property type="match status" value="1"/>
</dbReference>
<dbReference type="InterPro" id="IPR036728">
    <property type="entry name" value="PBP_GOBP_sf"/>
</dbReference>
<organism evidence="1 2">
    <name type="scientific">Cloeon dipterum</name>
    <dbReference type="NCBI Taxonomy" id="197152"/>
    <lineage>
        <taxon>Eukaryota</taxon>
        <taxon>Metazoa</taxon>
        <taxon>Ecdysozoa</taxon>
        <taxon>Arthropoda</taxon>
        <taxon>Hexapoda</taxon>
        <taxon>Insecta</taxon>
        <taxon>Pterygota</taxon>
        <taxon>Palaeoptera</taxon>
        <taxon>Ephemeroptera</taxon>
        <taxon>Pisciforma</taxon>
        <taxon>Baetidae</taxon>
        <taxon>Cloeon</taxon>
    </lineage>
</organism>
<gene>
    <name evidence="1" type="ORF">CLODIP_2_CD15559</name>
</gene>
<comment type="caution">
    <text evidence="1">The sequence shown here is derived from an EMBL/GenBank/DDBJ whole genome shotgun (WGS) entry which is preliminary data.</text>
</comment>
<dbReference type="SUPFAM" id="SSF47565">
    <property type="entry name" value="Insect pheromone/odorant-binding proteins"/>
    <property type="match status" value="1"/>
</dbReference>
<keyword evidence="2" id="KW-1185">Reference proteome</keyword>
<dbReference type="AlphaFoldDB" id="A0A8S1E5P3"/>
<name>A0A8S1E5P3_9INSE</name>
<dbReference type="Proteomes" id="UP000494165">
    <property type="component" value="Unassembled WGS sequence"/>
</dbReference>
<proteinExistence type="predicted"/>
<reference evidence="1 2" key="1">
    <citation type="submission" date="2020-04" db="EMBL/GenBank/DDBJ databases">
        <authorList>
            <person name="Alioto T."/>
            <person name="Alioto T."/>
            <person name="Gomez Garrido J."/>
        </authorList>
    </citation>
    <scope>NUCLEOTIDE SEQUENCE [LARGE SCALE GENOMIC DNA]</scope>
</reference>
<sequence>MFAVRLHKKYAVIPLVTSIIIAISLWARDTGENLNPRNYREFGDIRVLPRDKRQSYSYKLHDVYMKFYKASQCCKKPMPYLLPEDGLTSCPPADANGAYVTKSKKKAGQRRVVNQNKKQRSTNWFQQISNTLSRTVRRTTNQGKKAKKAKNAKQNIRLGRQSEAAQKISLKFVCYNDCVFNEMGLMNGSSIDLDAVEQTFLSTNQDSGWAQYIQDALYTCEEPSACATPESLLVSGFYYSIRPTILMNCMYKQLLNNCDRKQSELFCNGSRSILLQIFTAIECNTAFSQVRKLDVFKQHRS</sequence>